<dbReference type="OrthoDB" id="10343827at2759"/>
<comment type="caution">
    <text evidence="2">The sequence shown here is derived from an EMBL/GenBank/DDBJ whole genome shotgun (WGS) entry which is preliminary data.</text>
</comment>
<dbReference type="Proteomes" id="UP000683360">
    <property type="component" value="Unassembled WGS sequence"/>
</dbReference>
<evidence type="ECO:0000259" key="1">
    <source>
        <dbReference type="Pfam" id="PF08005"/>
    </source>
</evidence>
<name>A0A8S3UDN0_MYTED</name>
<gene>
    <name evidence="2" type="ORF">MEDL_52850</name>
</gene>
<organism evidence="2 3">
    <name type="scientific">Mytilus edulis</name>
    <name type="common">Blue mussel</name>
    <dbReference type="NCBI Taxonomy" id="6550"/>
    <lineage>
        <taxon>Eukaryota</taxon>
        <taxon>Metazoa</taxon>
        <taxon>Spiralia</taxon>
        <taxon>Lophotrochozoa</taxon>
        <taxon>Mollusca</taxon>
        <taxon>Bivalvia</taxon>
        <taxon>Autobranchia</taxon>
        <taxon>Pteriomorphia</taxon>
        <taxon>Mytilida</taxon>
        <taxon>Mytiloidea</taxon>
        <taxon>Mytilidae</taxon>
        <taxon>Mytilinae</taxon>
        <taxon>Mytilus</taxon>
    </lineage>
</organism>
<feature type="domain" description="PHR" evidence="1">
    <location>
        <begin position="9"/>
        <end position="148"/>
    </location>
</feature>
<dbReference type="Pfam" id="PF08005">
    <property type="entry name" value="PHR"/>
    <property type="match status" value="1"/>
</dbReference>
<reference evidence="2" key="1">
    <citation type="submission" date="2021-03" db="EMBL/GenBank/DDBJ databases">
        <authorList>
            <person name="Bekaert M."/>
        </authorList>
    </citation>
    <scope>NUCLEOTIDE SEQUENCE</scope>
</reference>
<evidence type="ECO:0000313" key="3">
    <source>
        <dbReference type="Proteomes" id="UP000683360"/>
    </source>
</evidence>
<dbReference type="InterPro" id="IPR012983">
    <property type="entry name" value="PHR"/>
</dbReference>
<proteinExistence type="predicted"/>
<protein>
    <recommendedName>
        <fullName evidence="1">PHR domain-containing protein</fullName>
    </recommendedName>
</protein>
<keyword evidence="3" id="KW-1185">Reference proteome</keyword>
<evidence type="ECO:0000313" key="2">
    <source>
        <dbReference type="EMBL" id="CAG2240564.1"/>
    </source>
</evidence>
<dbReference type="AlphaFoldDB" id="A0A8S3UDN0"/>
<sequence length="152" mass="16807">MAREFQVLRHTNVDGPWHLDGDNTDALTITVDTNIALTAVILYGLINDIPDLADRGNTIRVHYGNERYEQTYVISANGQQTQTVSIINPIPIIANTGFTVVVDTPTFYVHYGTQCQAICTTDDIVITFERSPLCTTDTDEEQGQIAGIEFNA</sequence>
<dbReference type="Gene3D" id="2.60.120.820">
    <property type="entry name" value="PHR domain"/>
    <property type="match status" value="1"/>
</dbReference>
<dbReference type="InterPro" id="IPR038648">
    <property type="entry name" value="PHR_sf"/>
</dbReference>
<dbReference type="EMBL" id="CAJPWZ010002565">
    <property type="protein sequence ID" value="CAG2240564.1"/>
    <property type="molecule type" value="Genomic_DNA"/>
</dbReference>
<accession>A0A8S3UDN0</accession>